<dbReference type="InterPro" id="IPR008160">
    <property type="entry name" value="Collagen"/>
</dbReference>
<evidence type="ECO:0000256" key="7">
    <source>
        <dbReference type="SAM" id="MobiDB-lite"/>
    </source>
</evidence>
<keyword evidence="4" id="KW-0732">Signal</keyword>
<dbReference type="InterPro" id="IPR048287">
    <property type="entry name" value="TSPN-like_N"/>
</dbReference>
<dbReference type="Ensembl" id="ENSHCOT00000026701.1">
    <property type="protein sequence ID" value="ENSHCOP00000011753.1"/>
    <property type="gene ID" value="ENSHCOG00000014688.1"/>
</dbReference>
<dbReference type="Proteomes" id="UP000264820">
    <property type="component" value="Unplaced"/>
</dbReference>
<keyword evidence="10" id="KW-1185">Reference proteome</keyword>
<dbReference type="Gene3D" id="2.60.120.1000">
    <property type="match status" value="2"/>
</dbReference>
<dbReference type="GeneTree" id="ENSGT00940000162727"/>
<comment type="subcellular location">
    <subcellularLocation>
        <location evidence="1">Secreted</location>
        <location evidence="1">Extracellular space</location>
        <location evidence="1">Extracellular matrix</location>
    </subcellularLocation>
</comment>
<keyword evidence="2" id="KW-0964">Secreted</keyword>
<dbReference type="Gene3D" id="2.60.120.200">
    <property type="match status" value="1"/>
</dbReference>
<feature type="compositionally biased region" description="Basic and acidic residues" evidence="7">
    <location>
        <begin position="536"/>
        <end position="561"/>
    </location>
</feature>
<dbReference type="SMART" id="SM00038">
    <property type="entry name" value="COLFI"/>
    <property type="match status" value="1"/>
</dbReference>
<dbReference type="STRING" id="109280.ENSHCOP00000011753"/>
<organism evidence="9 10">
    <name type="scientific">Hippocampus comes</name>
    <name type="common">Tiger tail seahorse</name>
    <dbReference type="NCBI Taxonomy" id="109280"/>
    <lineage>
        <taxon>Eukaryota</taxon>
        <taxon>Metazoa</taxon>
        <taxon>Chordata</taxon>
        <taxon>Craniata</taxon>
        <taxon>Vertebrata</taxon>
        <taxon>Euteleostomi</taxon>
        <taxon>Actinopterygii</taxon>
        <taxon>Neopterygii</taxon>
        <taxon>Teleostei</taxon>
        <taxon>Neoteleostei</taxon>
        <taxon>Acanthomorphata</taxon>
        <taxon>Syngnathiaria</taxon>
        <taxon>Syngnathiformes</taxon>
        <taxon>Syngnathoidei</taxon>
        <taxon>Syngnathidae</taxon>
        <taxon>Hippocampus</taxon>
    </lineage>
</organism>
<feature type="compositionally biased region" description="Low complexity" evidence="7">
    <location>
        <begin position="523"/>
        <end position="534"/>
    </location>
</feature>
<evidence type="ECO:0000313" key="10">
    <source>
        <dbReference type="Proteomes" id="UP000264820"/>
    </source>
</evidence>
<dbReference type="SMART" id="SM00210">
    <property type="entry name" value="TSPN"/>
    <property type="match status" value="1"/>
</dbReference>
<keyword evidence="5" id="KW-0677">Repeat</keyword>
<evidence type="ECO:0000256" key="4">
    <source>
        <dbReference type="ARBA" id="ARBA00022729"/>
    </source>
</evidence>
<feature type="compositionally biased region" description="Basic and acidic residues" evidence="7">
    <location>
        <begin position="575"/>
        <end position="587"/>
    </location>
</feature>
<dbReference type="InterPro" id="IPR000885">
    <property type="entry name" value="Fib_collagen_C"/>
</dbReference>
<dbReference type="AlphaFoldDB" id="A0A3Q2Y462"/>
<dbReference type="PROSITE" id="PS51461">
    <property type="entry name" value="NC1_FIB"/>
    <property type="match status" value="1"/>
</dbReference>
<feature type="domain" description="Fibrillar collagen NC1" evidence="8">
    <location>
        <begin position="959"/>
        <end position="1160"/>
    </location>
</feature>
<dbReference type="GO" id="GO:0030020">
    <property type="term" value="F:extracellular matrix structural constituent conferring tensile strength"/>
    <property type="evidence" value="ECO:0007669"/>
    <property type="project" value="TreeGrafter"/>
</dbReference>
<evidence type="ECO:0000313" key="9">
    <source>
        <dbReference type="Ensembl" id="ENSHCOP00000011753.1"/>
    </source>
</evidence>
<dbReference type="GO" id="GO:0030198">
    <property type="term" value="P:extracellular matrix organization"/>
    <property type="evidence" value="ECO:0007669"/>
    <property type="project" value="TreeGrafter"/>
</dbReference>
<dbReference type="GO" id="GO:0005581">
    <property type="term" value="C:collagen trimer"/>
    <property type="evidence" value="ECO:0007669"/>
    <property type="project" value="UniProtKB-KW"/>
</dbReference>
<feature type="region of interest" description="Disordered" evidence="7">
    <location>
        <begin position="523"/>
        <end position="901"/>
    </location>
</feature>
<feature type="region of interest" description="Disordered" evidence="7">
    <location>
        <begin position="331"/>
        <end position="375"/>
    </location>
</feature>
<protein>
    <recommendedName>
        <fullName evidence="8">Fibrillar collagen NC1 domain-containing protein</fullName>
    </recommendedName>
</protein>
<dbReference type="Pfam" id="PF01410">
    <property type="entry name" value="COLFI"/>
    <property type="match status" value="2"/>
</dbReference>
<feature type="compositionally biased region" description="Basic and acidic residues" evidence="7">
    <location>
        <begin position="659"/>
        <end position="672"/>
    </location>
</feature>
<evidence type="ECO:0000259" key="8">
    <source>
        <dbReference type="PROSITE" id="PS51461"/>
    </source>
</evidence>
<keyword evidence="6" id="KW-0176">Collagen</keyword>
<feature type="compositionally biased region" description="Gly residues" evidence="7">
    <location>
        <begin position="843"/>
        <end position="852"/>
    </location>
</feature>
<dbReference type="InterPro" id="IPR013320">
    <property type="entry name" value="ConA-like_dom_sf"/>
</dbReference>
<dbReference type="InterPro" id="IPR050149">
    <property type="entry name" value="Collagen_superfamily"/>
</dbReference>
<evidence type="ECO:0000256" key="1">
    <source>
        <dbReference type="ARBA" id="ARBA00004498"/>
    </source>
</evidence>
<reference evidence="9" key="1">
    <citation type="submission" date="2025-08" db="UniProtKB">
        <authorList>
            <consortium name="Ensembl"/>
        </authorList>
    </citation>
    <scope>IDENTIFICATION</scope>
</reference>
<dbReference type="GO" id="GO:0005615">
    <property type="term" value="C:extracellular space"/>
    <property type="evidence" value="ECO:0007669"/>
    <property type="project" value="TreeGrafter"/>
</dbReference>
<evidence type="ECO:0000256" key="5">
    <source>
        <dbReference type="ARBA" id="ARBA00022737"/>
    </source>
</evidence>
<dbReference type="SUPFAM" id="SSF49899">
    <property type="entry name" value="Concanavalin A-like lectins/glucanases"/>
    <property type="match status" value="1"/>
</dbReference>
<evidence type="ECO:0000256" key="6">
    <source>
        <dbReference type="ARBA" id="ARBA00023119"/>
    </source>
</evidence>
<accession>A0A3Q2Y462</accession>
<dbReference type="PANTHER" id="PTHR24023:SF1082">
    <property type="entry name" value="COLLAGEN TRIPLE HELIX REPEAT"/>
    <property type="match status" value="1"/>
</dbReference>
<dbReference type="Pfam" id="PF01391">
    <property type="entry name" value="Collagen"/>
    <property type="match status" value="4"/>
</dbReference>
<evidence type="ECO:0000256" key="3">
    <source>
        <dbReference type="ARBA" id="ARBA00022530"/>
    </source>
</evidence>
<dbReference type="PANTHER" id="PTHR24023">
    <property type="entry name" value="COLLAGEN ALPHA"/>
    <property type="match status" value="1"/>
</dbReference>
<dbReference type="GO" id="GO:0031012">
    <property type="term" value="C:extracellular matrix"/>
    <property type="evidence" value="ECO:0007669"/>
    <property type="project" value="TreeGrafter"/>
</dbReference>
<sequence>MLTSSSPETKFRAEHAGVHSSMKFNLNWHRLYANSKHMDNYVDILQKLGLNGGDKPSRSVPAGVIPFKSGIILNQLAHIEGPLRSIWPTSVWTDAALVLSVRSHRVNSAFLFTLLSEKKKLLLGLQLVPGSLVLHTGPNSSVALPYEPHDGQWHQLAVGIKGQKVTLYASCGEQSVHVDFGWDNEEGLAPEHEDSFLLGRSSQQAWAHFEGAICQFDLIPSAQAAHNYCKYIKKQCREADTYRPNLAPLLPVLPRQINASSTAAPKHGSLITKKATGRSLARSVAAAASAVRYVAPGFPGDFGERGPPGADGEPVGHTECKPHYFTFTSSIVGDKGPDGTPGPIGPEGFPGDMGPPGENGLEGPKGKLGTRGLPGPRGLPGFEVIRVTKPHPTFRLTSFFYRHIPPCLSHQNISALSLHAMARSLGHCGPFQDATRGASHQLARKLTGLGLVIITEYRSLQLCRIIADASICFAQGHPGTPGEVGPSGPLGRPVSCHLFANCVFKQLCLKMYLYVVAEQGEPGLEGEAGPAGPDGTKGEKGDMGQEGDNGEKGETGLKGKEGLPGSPGIPGVRGQEGKCGKIGEKGKLGPKGAKGHQGHLGETGTVGKMGPQGSVGPKGSRGTIGHVGAPGRMGQQGETGLSGYEGHQGSSGPMGRPGPKGEKGEQGDDGKTEGPLGPPGDIGPPGDRGERGEPGDPGYKGQVGVDGERGRAGAPGLPVSTNVSSFKGSKRQKGSNGCKRNQRNRGRSDSHGIFQRIGGPIGPRGVVGREGHEGVPGMDGKPGIDGTKGMPGEHGNDGETGLPGKAGSRGKTGVTGLPGDQGAFGPKGERGLRGQSGPPGKRGFWGGMGLPGTRGDRGPKGQPGDVGESGFPGILGVLGPKGPPGDFGPKGIRGPKGPQGDMGRGGVMGPIGIIGPSGSAGPRGEKGSRGAMVIIMFMKLSCSHVNKLVMDLPMLDQGAEIFKTLHYLTNLIQSLKNPLGTRENPARICRDLLSCEQKLNDGIYWIDPNLGCMSDTIEVSCNFTGGGQTCLKPITVSKPAVNVGRVQMNFLHLLSTEAVQHVTIHCLNVSVWRAAQHLPASRESSVRFKAWTGEIFEAGGQLEPDVVEDSCWMKDGRWHQARFVFRSMDPSLLPVIDVVHLPETSRGSHYHLEIGPVCFV</sequence>
<proteinExistence type="predicted"/>
<reference evidence="9" key="2">
    <citation type="submission" date="2025-09" db="UniProtKB">
        <authorList>
            <consortium name="Ensembl"/>
        </authorList>
    </citation>
    <scope>IDENTIFICATION</scope>
</reference>
<keyword evidence="3" id="KW-0272">Extracellular matrix</keyword>
<name>A0A3Q2Y462_HIPCM</name>
<dbReference type="OMA" id="WEVPPTQ"/>
<evidence type="ECO:0000256" key="2">
    <source>
        <dbReference type="ARBA" id="ARBA00022525"/>
    </source>
</evidence>